<evidence type="ECO:0000313" key="2">
    <source>
        <dbReference type="Proteomes" id="UP000595272"/>
    </source>
</evidence>
<dbReference type="EMBL" id="MW393850">
    <property type="protein sequence ID" value="QQM18265.1"/>
    <property type="molecule type" value="Genomic_DNA"/>
</dbReference>
<evidence type="ECO:0000313" key="1">
    <source>
        <dbReference type="EMBL" id="QQM18265.1"/>
    </source>
</evidence>
<dbReference type="Proteomes" id="UP000595272">
    <property type="component" value="Segment"/>
</dbReference>
<organism evidence="1 2">
    <name type="scientific">Stenotrophomonas phage Salva</name>
    <dbReference type="NCBI Taxonomy" id="2801524"/>
    <lineage>
        <taxon>Viruses</taxon>
        <taxon>Duplodnaviria</taxon>
        <taxon>Heunggongvirae</taxon>
        <taxon>Uroviricota</taxon>
        <taxon>Caudoviricetes</taxon>
        <taxon>Beaumontvirinae</taxon>
        <taxon>Salvavirus</taxon>
        <taxon>Salvavirus salva</taxon>
    </lineage>
</organism>
<accession>A0A7U3WEL7</accession>
<sequence>MTTERRHFILQIAMSPFNDGVGWAAHVIGHDNNDCHIRMVDLLTKMKLPGKFGAVHDMAVSDANMKVGSCGREGNLSWALWLGDYTSSVERAGFLVTVSREMIP</sequence>
<keyword evidence="2" id="KW-1185">Reference proteome</keyword>
<protein>
    <submittedName>
        <fullName evidence="1">Uncharacterized protein</fullName>
    </submittedName>
</protein>
<name>A0A7U3WEL7_9CAUD</name>
<reference evidence="1 2" key="1">
    <citation type="submission" date="2020-12" db="EMBL/GenBank/DDBJ databases">
        <title>Complete genome sequence of Stenotrophomonas maltophilia phage Salva.</title>
        <authorList>
            <person name="Jefferson B."/>
            <person name="Yao G."/>
            <person name="Clark J."/>
            <person name="Le T."/>
            <person name="Young R."/>
            <person name="Gonzalez C."/>
            <person name="Liu M."/>
        </authorList>
    </citation>
    <scope>NUCLEOTIDE SEQUENCE [LARGE SCALE GENOMIC DNA]</scope>
</reference>
<gene>
    <name evidence="1" type="ORF">CPT_Salva_102</name>
</gene>
<proteinExistence type="predicted"/>